<gene>
    <name evidence="1" type="ORF">EUV02_10590</name>
</gene>
<dbReference type="Proteomes" id="UP000297737">
    <property type="component" value="Unassembled WGS sequence"/>
</dbReference>
<dbReference type="SUPFAM" id="SSF56784">
    <property type="entry name" value="HAD-like"/>
    <property type="match status" value="1"/>
</dbReference>
<keyword evidence="2" id="KW-1185">Reference proteome</keyword>
<dbReference type="PANTHER" id="PTHR43611">
    <property type="entry name" value="ALPHA-D-GLUCOSE 1-PHOSPHATE PHOSPHATASE"/>
    <property type="match status" value="1"/>
</dbReference>
<dbReference type="SFLD" id="SFLDG01129">
    <property type="entry name" value="C1.5:_HAD__Beta-PGM__Phosphata"/>
    <property type="match status" value="1"/>
</dbReference>
<protein>
    <submittedName>
        <fullName evidence="1">HAD family phosphatase</fullName>
    </submittedName>
</protein>
<dbReference type="InterPro" id="IPR006439">
    <property type="entry name" value="HAD-SF_hydro_IA"/>
</dbReference>
<comment type="caution">
    <text evidence="1">The sequence shown here is derived from an EMBL/GenBank/DDBJ whole genome shotgun (WGS) entry which is preliminary data.</text>
</comment>
<organism evidence="1 2">
    <name type="scientific">Glacieibacterium arshaanense</name>
    <dbReference type="NCBI Taxonomy" id="2511025"/>
    <lineage>
        <taxon>Bacteria</taxon>
        <taxon>Pseudomonadati</taxon>
        <taxon>Pseudomonadota</taxon>
        <taxon>Alphaproteobacteria</taxon>
        <taxon>Sphingomonadales</taxon>
        <taxon>Sphingosinicellaceae</taxon>
        <taxon>Glacieibacterium</taxon>
    </lineage>
</organism>
<dbReference type="OrthoDB" id="9807742at2"/>
<proteinExistence type="predicted"/>
<dbReference type="InterPro" id="IPR036412">
    <property type="entry name" value="HAD-like_sf"/>
</dbReference>
<evidence type="ECO:0000313" key="2">
    <source>
        <dbReference type="Proteomes" id="UP000297737"/>
    </source>
</evidence>
<dbReference type="CDD" id="cd02603">
    <property type="entry name" value="HAD_sEH-N_like"/>
    <property type="match status" value="1"/>
</dbReference>
<dbReference type="InterPro" id="IPR023214">
    <property type="entry name" value="HAD_sf"/>
</dbReference>
<reference evidence="1 2" key="1">
    <citation type="submission" date="2019-02" db="EMBL/GenBank/DDBJ databases">
        <title>Polymorphobacter sp. isolated from the lake at the Tibet of China.</title>
        <authorList>
            <person name="Li A."/>
        </authorList>
    </citation>
    <scope>NUCLEOTIDE SEQUENCE [LARGE SCALE GENOMIC DNA]</scope>
    <source>
        <strain evidence="1 2">DJ1R-1</strain>
    </source>
</reference>
<evidence type="ECO:0000313" key="1">
    <source>
        <dbReference type="EMBL" id="TFU03597.1"/>
    </source>
</evidence>
<dbReference type="PANTHER" id="PTHR43611:SF3">
    <property type="entry name" value="FLAVIN MONONUCLEOTIDE HYDROLASE 1, CHLOROPLATIC"/>
    <property type="match status" value="1"/>
</dbReference>
<sequence>MPPTAVVFDIGNVLYGWDPRFLYAKLIADPAQLDWFLANVVTHDWHFQHDAGRPWRQTTAELTAAFPDHADLIAAYVPRWLETISGPVPGMLDLVEDLAARGVPLFGITNFSAEFWVPFRASAPVFDHFRDIVVSGTERLTKPDPAIYALALDRFGLAPGEGLFIDDRLENVAAGEAAGFPGHHFTGAAPLRAELQRLGLL</sequence>
<dbReference type="AlphaFoldDB" id="A0A4Y9ENI6"/>
<dbReference type="Gene3D" id="3.40.50.1000">
    <property type="entry name" value="HAD superfamily/HAD-like"/>
    <property type="match status" value="1"/>
</dbReference>
<name>A0A4Y9ENI6_9SPHN</name>
<dbReference type="RefSeq" id="WP_135246189.1">
    <property type="nucleotide sequence ID" value="NZ_SIHO01000002.1"/>
</dbReference>
<dbReference type="SFLD" id="SFLDS00003">
    <property type="entry name" value="Haloacid_Dehalogenase"/>
    <property type="match status" value="1"/>
</dbReference>
<dbReference type="EMBL" id="SIHO01000002">
    <property type="protein sequence ID" value="TFU03597.1"/>
    <property type="molecule type" value="Genomic_DNA"/>
</dbReference>
<dbReference type="NCBIfam" id="TIGR01509">
    <property type="entry name" value="HAD-SF-IA-v3"/>
    <property type="match status" value="1"/>
</dbReference>
<accession>A0A4Y9ENI6</accession>
<dbReference type="Pfam" id="PF00702">
    <property type="entry name" value="Hydrolase"/>
    <property type="match status" value="1"/>
</dbReference>